<evidence type="ECO:0000256" key="1">
    <source>
        <dbReference type="SAM" id="Phobius"/>
    </source>
</evidence>
<keyword evidence="1" id="KW-0472">Membrane</keyword>
<feature type="transmembrane region" description="Helical" evidence="1">
    <location>
        <begin position="26"/>
        <end position="48"/>
    </location>
</feature>
<name>A0ABM0N0B4_SACKO</name>
<protein>
    <submittedName>
        <fullName evidence="3">Lipid phosphate phosphatase-related protein type 5-like</fullName>
    </submittedName>
</protein>
<organism evidence="2 3">
    <name type="scientific">Saccoglossus kowalevskii</name>
    <name type="common">Acorn worm</name>
    <dbReference type="NCBI Taxonomy" id="10224"/>
    <lineage>
        <taxon>Eukaryota</taxon>
        <taxon>Metazoa</taxon>
        <taxon>Hemichordata</taxon>
        <taxon>Enteropneusta</taxon>
        <taxon>Harrimaniidae</taxon>
        <taxon>Saccoglossus</taxon>
    </lineage>
</organism>
<dbReference type="RefSeq" id="XP_006825705.1">
    <property type="nucleotide sequence ID" value="XM_006825642.1"/>
</dbReference>
<keyword evidence="1" id="KW-0812">Transmembrane</keyword>
<proteinExistence type="predicted"/>
<reference evidence="3" key="1">
    <citation type="submission" date="2025-08" db="UniProtKB">
        <authorList>
            <consortium name="RefSeq"/>
        </authorList>
    </citation>
    <scope>IDENTIFICATION</scope>
    <source>
        <tissue evidence="3">Testes</tissue>
    </source>
</reference>
<accession>A0ABM0N0B4</accession>
<feature type="transmembrane region" description="Helical" evidence="1">
    <location>
        <begin position="83"/>
        <end position="100"/>
    </location>
</feature>
<gene>
    <name evidence="3" type="primary">LOC102804658</name>
</gene>
<evidence type="ECO:0000313" key="3">
    <source>
        <dbReference type="RefSeq" id="XP_006825705.1"/>
    </source>
</evidence>
<evidence type="ECO:0000313" key="2">
    <source>
        <dbReference type="Proteomes" id="UP000694865"/>
    </source>
</evidence>
<dbReference type="Proteomes" id="UP000694865">
    <property type="component" value="Unplaced"/>
</dbReference>
<keyword evidence="2" id="KW-1185">Reference proteome</keyword>
<sequence length="108" mass="12557">MAEMQHEFRRTPVRPKGPVVVTNNRLIPCVLLIDCIIAAGLIVLWYFLEYDPTNAFTVNVQEVMCNNLDHAKPYDSDERIPEAVVYVMVFLVPFVIILFGEQHYLYIR</sequence>
<keyword evidence="1" id="KW-1133">Transmembrane helix</keyword>
<dbReference type="GeneID" id="102804658"/>